<dbReference type="PRINTS" id="PR00756">
    <property type="entry name" value="ALADIPTASE"/>
</dbReference>
<dbReference type="InterPro" id="IPR042097">
    <property type="entry name" value="Aminopeptidase_N-like_N_sf"/>
</dbReference>
<evidence type="ECO:0000313" key="18">
    <source>
        <dbReference type="Proteomes" id="UP001054801"/>
    </source>
</evidence>
<dbReference type="GO" id="GO:0016285">
    <property type="term" value="F:alanyl aminopeptidase activity"/>
    <property type="evidence" value="ECO:0007669"/>
    <property type="project" value="UniProtKB-EC"/>
</dbReference>
<dbReference type="InterPro" id="IPR038438">
    <property type="entry name" value="PepN_Ig-like_sf"/>
</dbReference>
<dbReference type="InterPro" id="IPR027268">
    <property type="entry name" value="Peptidase_M4/M1_CTD_sf"/>
</dbReference>
<evidence type="ECO:0000256" key="1">
    <source>
        <dbReference type="ARBA" id="ARBA00000098"/>
    </source>
</evidence>
<dbReference type="Pfam" id="PF17432">
    <property type="entry name" value="DUF3458_C"/>
    <property type="match status" value="1"/>
</dbReference>
<feature type="domain" description="Peptidase M1 alanyl aminopeptidase C-terminal" evidence="15">
    <location>
        <begin position="566"/>
        <end position="890"/>
    </location>
</feature>
<dbReference type="Pfam" id="PF01433">
    <property type="entry name" value="Peptidase_M1"/>
    <property type="match status" value="1"/>
</dbReference>
<dbReference type="SUPFAM" id="SSF55486">
    <property type="entry name" value="Metalloproteases ('zincins'), catalytic domain"/>
    <property type="match status" value="1"/>
</dbReference>
<protein>
    <recommendedName>
        <fullName evidence="5 12">Aminopeptidase N</fullName>
        <ecNumber evidence="4 12">3.4.11.2</ecNumber>
    </recommendedName>
</protein>
<evidence type="ECO:0000259" key="16">
    <source>
        <dbReference type="Pfam" id="PF17900"/>
    </source>
</evidence>
<dbReference type="EC" id="3.4.11.2" evidence="4 12"/>
<dbReference type="InterPro" id="IPR024601">
    <property type="entry name" value="Peptidase_M1_pepN_C"/>
</dbReference>
<dbReference type="Gene3D" id="1.10.390.10">
    <property type="entry name" value="Neutral Protease Domain 2"/>
    <property type="match status" value="1"/>
</dbReference>
<evidence type="ECO:0000259" key="15">
    <source>
        <dbReference type="Pfam" id="PF17432"/>
    </source>
</evidence>
<feature type="domain" description="Peptidase M1 alanyl aminopeptidase Ig-like fold" evidence="14">
    <location>
        <begin position="449"/>
        <end position="561"/>
    </location>
</feature>
<reference evidence="17" key="1">
    <citation type="journal article" date="2022" name="Microorganisms">
        <title>Two New Species of Filamentous Sulfur Bacteria of the Genus Thiothrix, Thiothrix winogradskyi sp. nov. and 'Candidatus Thiothrix sulfatifontis' sp. nov.</title>
        <authorList>
            <person name="Ravin N.V."/>
            <person name="Rossetti S."/>
            <person name="Beletsky A.V."/>
            <person name="Kadnikov V.V."/>
            <person name="Rudenko T.S."/>
            <person name="Smolyakov D.D."/>
            <person name="Moskvitina M.I."/>
            <person name="Gureeva M.V."/>
            <person name="Mardanov A.V."/>
            <person name="Grabovich M.Y."/>
        </authorList>
    </citation>
    <scope>NUCLEOTIDE SEQUENCE</scope>
    <source>
        <strain evidence="17">CT3</strain>
    </source>
</reference>
<dbReference type="PANTHER" id="PTHR46322">
    <property type="entry name" value="PUROMYCIN-SENSITIVE AMINOPEPTIDASE"/>
    <property type="match status" value="1"/>
</dbReference>
<feature type="domain" description="Peptidase M1 membrane alanine aminopeptidase" evidence="13">
    <location>
        <begin position="231"/>
        <end position="444"/>
    </location>
</feature>
<evidence type="ECO:0000256" key="12">
    <source>
        <dbReference type="NCBIfam" id="TIGR02414"/>
    </source>
</evidence>
<dbReference type="InterPro" id="IPR001930">
    <property type="entry name" value="Peptidase_M1"/>
</dbReference>
<keyword evidence="9 17" id="KW-0378">Hydrolase</keyword>
<dbReference type="InterPro" id="IPR014782">
    <property type="entry name" value="Peptidase_M1_dom"/>
</dbReference>
<dbReference type="CDD" id="cd09600">
    <property type="entry name" value="M1_APN"/>
    <property type="match status" value="1"/>
</dbReference>
<comment type="cofactor">
    <cofactor evidence="2">
        <name>Zn(2+)</name>
        <dbReference type="ChEBI" id="CHEBI:29105"/>
    </cofactor>
</comment>
<keyword evidence="6 17" id="KW-0031">Aminopeptidase</keyword>
<dbReference type="Pfam" id="PF11940">
    <property type="entry name" value="DUF3458"/>
    <property type="match status" value="1"/>
</dbReference>
<keyword evidence="11" id="KW-0482">Metalloprotease</keyword>
<sequence>MREGQPKTVYLQDYTAPSYRVDALSLVFELGETATRVTSVANYRREAGVAANIPLELYGEALELLEIRLNGLPLQASDYHVTDTGMSIYNVSALCTLEIVTRIYPQKNTSLEGLYQTSGNFCTQCEAQGFRKITYYPDRPDVMTVFTTQILADKQKYPVLLSNGNLTGSGELADGRHWARWEDPFHKPAYLFALVAGDLQHVEDHYTTGSGRDVTLRIYTEAHNIDKCDHAMQSLKRAMLWDEQRFGLEYDLDIYMIVAVDDFNMGAMENKGLNVFNSKLVFASPATATDMDYVSIEAVIGHEYFHNWTGNRVTCRDWFQLSLKEGLTVFRDQEFTSDLHSRPVKRIEDVRLLRTNQFAEDASPMAHPIRPASYMEINNFYTVTVYEKGAEVVRMYQTLLGRDGFRKGMDLYFQRHDGQAVATENFLAAMADANGVDLSQFQRWYDQAGTPRVAVTMDYDAAAQTCSLHLRQSCPATPEAAEKLPFLIPVEVGFLFPSASLRERSSDSHEERDDERSLSEVEVSQVLRFTEAEQSFTFSNIPERPVPSLLRGFSAPVRLSYPYTTAELVFLMKHDSDAFNRWDAGQRLAMQTILSLLDAQQQQAAFGLEHEFISAYQAILTDNTLDHALRAEAMTLPSEADIAEVARPSDPEAIHTVREFIHATLAKALRLDLDALYADLHAQGQGDYSPDAVSIGRRSLKNVCLAYLGRIQDDGIYDDTCLQQYRNAGNMTDAMAALAVLSKIDCPQREEALQHFHDRWQHDSLVMDKWFGLQATSSLPDTLQQVQNLMQHPLFDIRNPNKVRALVGSFAMRNPLHFHAQDGSGYAFLKERVLELDAMNPQIASRMVRPLMNWRQYELTRSAAMKAQLEQLKAHSGLSGDVYEIVSKSLV</sequence>
<dbReference type="Proteomes" id="UP001054801">
    <property type="component" value="Chromosome"/>
</dbReference>
<dbReference type="InterPro" id="IPR045357">
    <property type="entry name" value="Aminopeptidase_N-like_N"/>
</dbReference>
<dbReference type="NCBIfam" id="TIGR02414">
    <property type="entry name" value="pepN_proteo"/>
    <property type="match status" value="1"/>
</dbReference>
<name>A0ABY3SW60_9GAMM</name>
<evidence type="ECO:0000313" key="17">
    <source>
        <dbReference type="EMBL" id="UJS23048.1"/>
    </source>
</evidence>
<keyword evidence="18" id="KW-1185">Reference proteome</keyword>
<keyword evidence="7" id="KW-0645">Protease</keyword>
<evidence type="ECO:0000256" key="4">
    <source>
        <dbReference type="ARBA" id="ARBA00012564"/>
    </source>
</evidence>
<dbReference type="Pfam" id="PF17900">
    <property type="entry name" value="Peptidase_M1_N"/>
    <property type="match status" value="1"/>
</dbReference>
<proteinExistence type="inferred from homology"/>
<comment type="similarity">
    <text evidence="3">Belongs to the peptidase M1 family.</text>
</comment>
<evidence type="ECO:0000256" key="9">
    <source>
        <dbReference type="ARBA" id="ARBA00022801"/>
    </source>
</evidence>
<keyword evidence="8" id="KW-0479">Metal-binding</keyword>
<evidence type="ECO:0000256" key="11">
    <source>
        <dbReference type="ARBA" id="ARBA00023049"/>
    </source>
</evidence>
<accession>A0ABY3SW60</accession>
<dbReference type="Gene3D" id="2.60.40.1730">
    <property type="entry name" value="tricorn interacting facor f3 domain"/>
    <property type="match status" value="1"/>
</dbReference>
<feature type="domain" description="Aminopeptidase N-like N-terminal" evidence="16">
    <location>
        <begin position="96"/>
        <end position="191"/>
    </location>
</feature>
<evidence type="ECO:0000256" key="8">
    <source>
        <dbReference type="ARBA" id="ARBA00022723"/>
    </source>
</evidence>
<dbReference type="PANTHER" id="PTHR46322:SF1">
    <property type="entry name" value="PUROMYCIN-SENSITIVE AMINOPEPTIDASE"/>
    <property type="match status" value="1"/>
</dbReference>
<evidence type="ECO:0000259" key="13">
    <source>
        <dbReference type="Pfam" id="PF01433"/>
    </source>
</evidence>
<dbReference type="RefSeq" id="WP_236496893.1">
    <property type="nucleotide sequence ID" value="NZ_CP091244.1"/>
</dbReference>
<evidence type="ECO:0000256" key="6">
    <source>
        <dbReference type="ARBA" id="ARBA00022438"/>
    </source>
</evidence>
<dbReference type="InterPro" id="IPR037144">
    <property type="entry name" value="Peptidase_M1_pepN_C_sf"/>
</dbReference>
<dbReference type="InterPro" id="IPR035414">
    <property type="entry name" value="Peptidase_M1_pepN_Ig-like"/>
</dbReference>
<evidence type="ECO:0000256" key="10">
    <source>
        <dbReference type="ARBA" id="ARBA00022833"/>
    </source>
</evidence>
<evidence type="ECO:0000256" key="5">
    <source>
        <dbReference type="ARBA" id="ARBA00015611"/>
    </source>
</evidence>
<dbReference type="Gene3D" id="2.60.40.1840">
    <property type="match status" value="1"/>
</dbReference>
<dbReference type="SUPFAM" id="SSF63737">
    <property type="entry name" value="Leukotriene A4 hydrolase N-terminal domain"/>
    <property type="match status" value="1"/>
</dbReference>
<evidence type="ECO:0000256" key="2">
    <source>
        <dbReference type="ARBA" id="ARBA00001947"/>
    </source>
</evidence>
<gene>
    <name evidence="17" type="primary">pepN</name>
    <name evidence="17" type="ORF">L2Y54_13985</name>
</gene>
<keyword evidence="10" id="KW-0862">Zinc</keyword>
<evidence type="ECO:0000259" key="14">
    <source>
        <dbReference type="Pfam" id="PF11940"/>
    </source>
</evidence>
<dbReference type="EMBL" id="CP091244">
    <property type="protein sequence ID" value="UJS23048.1"/>
    <property type="molecule type" value="Genomic_DNA"/>
</dbReference>
<comment type="catalytic activity">
    <reaction evidence="1">
        <text>Release of an N-terminal amino acid, Xaa-|-Yaa- from a peptide, amide or arylamide. Xaa is preferably Ala, but may be most amino acids including Pro (slow action). When a terminal hydrophobic residue is followed by a prolyl residue, the two may be released as an intact Xaa-Pro dipeptide.</text>
        <dbReference type="EC" id="3.4.11.2"/>
    </reaction>
</comment>
<dbReference type="InterPro" id="IPR012779">
    <property type="entry name" value="Peptidase_M1_pepN"/>
</dbReference>
<evidence type="ECO:0000256" key="7">
    <source>
        <dbReference type="ARBA" id="ARBA00022670"/>
    </source>
</evidence>
<organism evidence="17 18">
    <name type="scientific">Thiothrix winogradskyi</name>
    <dbReference type="NCBI Taxonomy" id="96472"/>
    <lineage>
        <taxon>Bacteria</taxon>
        <taxon>Pseudomonadati</taxon>
        <taxon>Pseudomonadota</taxon>
        <taxon>Gammaproteobacteria</taxon>
        <taxon>Thiotrichales</taxon>
        <taxon>Thiotrichaceae</taxon>
        <taxon>Thiothrix</taxon>
    </lineage>
</organism>
<dbReference type="Gene3D" id="3.30.2010.30">
    <property type="match status" value="1"/>
</dbReference>
<dbReference type="Gene3D" id="1.25.50.10">
    <property type="entry name" value="Peptidase M1, alanyl aminopeptidase, C-terminal domain"/>
    <property type="match status" value="1"/>
</dbReference>
<evidence type="ECO:0000256" key="3">
    <source>
        <dbReference type="ARBA" id="ARBA00010136"/>
    </source>
</evidence>